<dbReference type="Pfam" id="PF07702">
    <property type="entry name" value="UTRA"/>
    <property type="match status" value="1"/>
</dbReference>
<organism evidence="5 6">
    <name type="scientific">Pelagimonas phthalicica</name>
    <dbReference type="NCBI Taxonomy" id="1037362"/>
    <lineage>
        <taxon>Bacteria</taxon>
        <taxon>Pseudomonadati</taxon>
        <taxon>Pseudomonadota</taxon>
        <taxon>Alphaproteobacteria</taxon>
        <taxon>Rhodobacterales</taxon>
        <taxon>Roseobacteraceae</taxon>
        <taxon>Pelagimonas</taxon>
    </lineage>
</organism>
<dbReference type="NCBIfam" id="TIGR02325">
    <property type="entry name" value="C_P_lyase_phnF"/>
    <property type="match status" value="1"/>
</dbReference>
<evidence type="ECO:0000256" key="1">
    <source>
        <dbReference type="ARBA" id="ARBA00023015"/>
    </source>
</evidence>
<evidence type="ECO:0000259" key="4">
    <source>
        <dbReference type="PROSITE" id="PS50949"/>
    </source>
</evidence>
<dbReference type="GO" id="GO:0045892">
    <property type="term" value="P:negative regulation of DNA-templated transcription"/>
    <property type="evidence" value="ECO:0007669"/>
    <property type="project" value="TreeGrafter"/>
</dbReference>
<keyword evidence="3" id="KW-0804">Transcription</keyword>
<dbReference type="Proteomes" id="UP000225972">
    <property type="component" value="Unassembled WGS sequence"/>
</dbReference>
<dbReference type="InterPro" id="IPR012702">
    <property type="entry name" value="CP_lyase_PhnF"/>
</dbReference>
<evidence type="ECO:0000313" key="6">
    <source>
        <dbReference type="Proteomes" id="UP000225972"/>
    </source>
</evidence>
<dbReference type="InterPro" id="IPR050679">
    <property type="entry name" value="Bact_HTH_transcr_reg"/>
</dbReference>
<feature type="domain" description="HTH gntR-type" evidence="4">
    <location>
        <begin position="7"/>
        <end position="75"/>
    </location>
</feature>
<evidence type="ECO:0000256" key="3">
    <source>
        <dbReference type="ARBA" id="ARBA00023163"/>
    </source>
</evidence>
<dbReference type="CDD" id="cd07377">
    <property type="entry name" value="WHTH_GntR"/>
    <property type="match status" value="1"/>
</dbReference>
<keyword evidence="6" id="KW-1185">Reference proteome</keyword>
<dbReference type="SUPFAM" id="SSF64288">
    <property type="entry name" value="Chorismate lyase-like"/>
    <property type="match status" value="1"/>
</dbReference>
<name>A0A238JA25_9RHOB</name>
<keyword evidence="1" id="KW-0805">Transcription regulation</keyword>
<dbReference type="PRINTS" id="PR00035">
    <property type="entry name" value="HTHGNTR"/>
</dbReference>
<dbReference type="GO" id="GO:0003700">
    <property type="term" value="F:DNA-binding transcription factor activity"/>
    <property type="evidence" value="ECO:0007669"/>
    <property type="project" value="InterPro"/>
</dbReference>
<evidence type="ECO:0000313" key="5">
    <source>
        <dbReference type="EMBL" id="SMX27518.1"/>
    </source>
</evidence>
<dbReference type="SMART" id="SM00345">
    <property type="entry name" value="HTH_GNTR"/>
    <property type="match status" value="1"/>
</dbReference>
<protein>
    <submittedName>
        <fullName evidence="5">Putative transcriptional regulator PhnF</fullName>
    </submittedName>
</protein>
<dbReference type="InterPro" id="IPR036390">
    <property type="entry name" value="WH_DNA-bd_sf"/>
</dbReference>
<dbReference type="Gene3D" id="1.10.10.10">
    <property type="entry name" value="Winged helix-like DNA-binding domain superfamily/Winged helix DNA-binding domain"/>
    <property type="match status" value="1"/>
</dbReference>
<keyword evidence="2" id="KW-0238">DNA-binding</keyword>
<dbReference type="SUPFAM" id="SSF46785">
    <property type="entry name" value="Winged helix' DNA-binding domain"/>
    <property type="match status" value="1"/>
</dbReference>
<dbReference type="InterPro" id="IPR011663">
    <property type="entry name" value="UTRA"/>
</dbReference>
<gene>
    <name evidence="5" type="primary">phnF_1</name>
    <name evidence="5" type="ORF">TRP8649_01623</name>
</gene>
<accession>A0A238JA25</accession>
<proteinExistence type="predicted"/>
<dbReference type="InterPro" id="IPR000524">
    <property type="entry name" value="Tscrpt_reg_HTH_GntR"/>
</dbReference>
<dbReference type="AlphaFoldDB" id="A0A238JA25"/>
<evidence type="ECO:0000256" key="2">
    <source>
        <dbReference type="ARBA" id="ARBA00023125"/>
    </source>
</evidence>
<dbReference type="GO" id="GO:0003677">
    <property type="term" value="F:DNA binding"/>
    <property type="evidence" value="ECO:0007669"/>
    <property type="project" value="UniProtKB-KW"/>
</dbReference>
<dbReference type="Gene3D" id="3.40.1410.10">
    <property type="entry name" value="Chorismate lyase-like"/>
    <property type="match status" value="1"/>
</dbReference>
<dbReference type="Pfam" id="PF00392">
    <property type="entry name" value="GntR"/>
    <property type="match status" value="1"/>
</dbReference>
<reference evidence="6" key="1">
    <citation type="submission" date="2017-05" db="EMBL/GenBank/DDBJ databases">
        <authorList>
            <person name="Rodrigo-Torres L."/>
            <person name="Arahal R. D."/>
            <person name="Lucena T."/>
        </authorList>
    </citation>
    <scope>NUCLEOTIDE SEQUENCE [LARGE SCALE GENOMIC DNA]</scope>
    <source>
        <strain evidence="6">CECT 8649</strain>
    </source>
</reference>
<dbReference type="InterPro" id="IPR036388">
    <property type="entry name" value="WH-like_DNA-bd_sf"/>
</dbReference>
<dbReference type="EMBL" id="FXXP01000001">
    <property type="protein sequence ID" value="SMX27518.1"/>
    <property type="molecule type" value="Genomic_DNA"/>
</dbReference>
<dbReference type="PANTHER" id="PTHR44846:SF1">
    <property type="entry name" value="MANNOSYL-D-GLYCERATE TRANSPORT_METABOLISM SYSTEM REPRESSOR MNGR-RELATED"/>
    <property type="match status" value="1"/>
</dbReference>
<dbReference type="PANTHER" id="PTHR44846">
    <property type="entry name" value="MANNOSYL-D-GLYCERATE TRANSPORT/METABOLISM SYSTEM REPRESSOR MNGR-RELATED"/>
    <property type="match status" value="1"/>
</dbReference>
<dbReference type="RefSeq" id="WP_099243752.1">
    <property type="nucleotide sequence ID" value="NZ_FXXP01000001.1"/>
</dbReference>
<dbReference type="OrthoDB" id="9800645at2"/>
<dbReference type="InterPro" id="IPR028978">
    <property type="entry name" value="Chorismate_lyase_/UTRA_dom_sf"/>
</dbReference>
<sequence>MTAPRKTPIWKEISRALRADIAEKIYTEGDKLPTEAELAARFGVNRHTVRHALKSLIEDGLLRSRRGAGVYVTAAPTDYPIGRRVRFHQNVLAGGQTPQKRILHIDHRPASDGEAQALKLPLRAPLVVYHGISLADDHPIALFSSHFPAELLPGMADALRETSGVTEALKRCGVSDYTRISTRISARIATATQANHLHTQEGAALIYTTGVNVDPDGTPVEFGQTWFAADRVTLTFDSPD</sequence>
<dbReference type="PROSITE" id="PS50949">
    <property type="entry name" value="HTH_GNTR"/>
    <property type="match status" value="1"/>
</dbReference>
<dbReference type="SMART" id="SM00866">
    <property type="entry name" value="UTRA"/>
    <property type="match status" value="1"/>
</dbReference>